<dbReference type="RefSeq" id="WP_368382696.1">
    <property type="nucleotide sequence ID" value="NZ_JBFRYA010000016.1"/>
</dbReference>
<gene>
    <name evidence="1" type="ORF">AB4876_15690</name>
</gene>
<evidence type="ECO:0000313" key="2">
    <source>
        <dbReference type="Proteomes" id="UP001557485"/>
    </source>
</evidence>
<sequence length="81" mass="8367">MNTMLKCSLALAVVAGLSACNDSDSKYDGQGKVGGNAEQSFSQLLTSVFLRDANADPVAINDANVTEDFDPQAIADLSAAN</sequence>
<proteinExistence type="predicted"/>
<dbReference type="EMBL" id="JBFRYA010000016">
    <property type="protein sequence ID" value="MEX1670362.1"/>
    <property type="molecule type" value="Genomic_DNA"/>
</dbReference>
<organism evidence="1 2">
    <name type="scientific">Zhongshania guokunii</name>
    <dbReference type="NCBI Taxonomy" id="641783"/>
    <lineage>
        <taxon>Bacteria</taxon>
        <taxon>Pseudomonadati</taxon>
        <taxon>Pseudomonadota</taxon>
        <taxon>Gammaproteobacteria</taxon>
        <taxon>Cellvibrionales</taxon>
        <taxon>Spongiibacteraceae</taxon>
        <taxon>Zhongshania</taxon>
    </lineage>
</organism>
<comment type="caution">
    <text evidence="1">The sequence shown here is derived from an EMBL/GenBank/DDBJ whole genome shotgun (WGS) entry which is preliminary data.</text>
</comment>
<accession>A0ABV3UAT5</accession>
<dbReference type="PROSITE" id="PS51257">
    <property type="entry name" value="PROKAR_LIPOPROTEIN"/>
    <property type="match status" value="1"/>
</dbReference>
<dbReference type="Proteomes" id="UP001557485">
    <property type="component" value="Unassembled WGS sequence"/>
</dbReference>
<evidence type="ECO:0000313" key="1">
    <source>
        <dbReference type="EMBL" id="MEX1670362.1"/>
    </source>
</evidence>
<keyword evidence="2" id="KW-1185">Reference proteome</keyword>
<protein>
    <submittedName>
        <fullName evidence="1">Uncharacterized protein</fullName>
    </submittedName>
</protein>
<name>A0ABV3UAT5_9GAMM</name>
<reference evidence="1 2" key="1">
    <citation type="journal article" date="2011" name="Int. J. Syst. Evol. Microbiol.">
        <title>Zhongshania antarctica gen. nov., sp. nov. and Zhongshania guokunii sp. nov., gammaproteobacteria respectively isolated from coastal attached (fast) ice and surface seawater of the Antarctic.</title>
        <authorList>
            <person name="Li H.J."/>
            <person name="Zhang X.Y."/>
            <person name="Chen C.X."/>
            <person name="Zhang Y.J."/>
            <person name="Gao Z.M."/>
            <person name="Yu Y."/>
            <person name="Chen X.L."/>
            <person name="Chen B."/>
            <person name="Zhang Y.Z."/>
        </authorList>
    </citation>
    <scope>NUCLEOTIDE SEQUENCE [LARGE SCALE GENOMIC DNA]</scope>
    <source>
        <strain evidence="1 2">ZS6-22T</strain>
    </source>
</reference>